<comment type="caution">
    <text evidence="11">The sequence shown here is derived from an EMBL/GenBank/DDBJ whole genome shotgun (WGS) entry which is preliminary data.</text>
</comment>
<dbReference type="STRING" id="1513271.XM47_13635"/>
<keyword evidence="12" id="KW-1185">Reference proteome</keyword>
<organism evidence="11 12">
    <name type="scientific">Catenovulum maritimum</name>
    <dbReference type="NCBI Taxonomy" id="1513271"/>
    <lineage>
        <taxon>Bacteria</taxon>
        <taxon>Pseudomonadati</taxon>
        <taxon>Pseudomonadota</taxon>
        <taxon>Gammaproteobacteria</taxon>
        <taxon>Alteromonadales</taxon>
        <taxon>Alteromonadaceae</taxon>
        <taxon>Catenovulum</taxon>
    </lineage>
</organism>
<evidence type="ECO:0000256" key="8">
    <source>
        <dbReference type="SAM" id="Phobius"/>
    </source>
</evidence>
<dbReference type="GO" id="GO:0007165">
    <property type="term" value="P:signal transduction"/>
    <property type="evidence" value="ECO:0007669"/>
    <property type="project" value="UniProtKB-KW"/>
</dbReference>
<dbReference type="Pfam" id="PF00015">
    <property type="entry name" value="MCPsignal"/>
    <property type="match status" value="1"/>
</dbReference>
<dbReference type="CDD" id="cd11386">
    <property type="entry name" value="MCP_signal"/>
    <property type="match status" value="1"/>
</dbReference>
<keyword evidence="2 8" id="KW-0812">Transmembrane</keyword>
<dbReference type="FunFam" id="1.10.287.950:FF:000001">
    <property type="entry name" value="Methyl-accepting chemotaxis sensory transducer"/>
    <property type="match status" value="1"/>
</dbReference>
<feature type="domain" description="Methyl-accepting transducer" evidence="9">
    <location>
        <begin position="299"/>
        <end position="535"/>
    </location>
</feature>
<dbReference type="PANTHER" id="PTHR32089">
    <property type="entry name" value="METHYL-ACCEPTING CHEMOTAXIS PROTEIN MCPB"/>
    <property type="match status" value="1"/>
</dbReference>
<dbReference type="Proteomes" id="UP000037600">
    <property type="component" value="Unassembled WGS sequence"/>
</dbReference>
<feature type="transmembrane region" description="Helical" evidence="8">
    <location>
        <begin position="220"/>
        <end position="239"/>
    </location>
</feature>
<evidence type="ECO:0008006" key="13">
    <source>
        <dbReference type="Google" id="ProtNLM"/>
    </source>
</evidence>
<reference evidence="11 12" key="1">
    <citation type="submission" date="2015-04" db="EMBL/GenBank/DDBJ databases">
        <title>Draft Genome Sequence of the Novel Agar-Digesting Marine Bacterium Q1.</title>
        <authorList>
            <person name="Li Y."/>
            <person name="Li D."/>
            <person name="Chen G."/>
            <person name="Du Z."/>
        </authorList>
    </citation>
    <scope>NUCLEOTIDE SEQUENCE [LARGE SCALE GENOMIC DNA]</scope>
    <source>
        <strain evidence="11 12">Q1</strain>
    </source>
</reference>
<dbReference type="PANTHER" id="PTHR32089:SF119">
    <property type="entry name" value="METHYL-ACCEPTING CHEMOTAXIS PROTEIN CTPL"/>
    <property type="match status" value="1"/>
</dbReference>
<dbReference type="PROSITE" id="PS50885">
    <property type="entry name" value="HAMP"/>
    <property type="match status" value="1"/>
</dbReference>
<dbReference type="InterPro" id="IPR003660">
    <property type="entry name" value="HAMP_dom"/>
</dbReference>
<gene>
    <name evidence="11" type="ORF">XM47_13635</name>
</gene>
<proteinExistence type="inferred from homology"/>
<protein>
    <recommendedName>
        <fullName evidence="13">Chemotaxis protein</fullName>
    </recommendedName>
</protein>
<name>A0A0J8GNX6_9ALTE</name>
<dbReference type="GO" id="GO:0016020">
    <property type="term" value="C:membrane"/>
    <property type="evidence" value="ECO:0007669"/>
    <property type="project" value="UniProtKB-SubCell"/>
</dbReference>
<feature type="domain" description="HAMP" evidence="10">
    <location>
        <begin position="241"/>
        <end position="294"/>
    </location>
</feature>
<evidence type="ECO:0000256" key="7">
    <source>
        <dbReference type="PROSITE-ProRule" id="PRU00284"/>
    </source>
</evidence>
<comment type="similarity">
    <text evidence="6">Belongs to the methyl-accepting chemotaxis (MCP) protein family.</text>
</comment>
<evidence type="ECO:0000259" key="10">
    <source>
        <dbReference type="PROSITE" id="PS50885"/>
    </source>
</evidence>
<evidence type="ECO:0000256" key="6">
    <source>
        <dbReference type="ARBA" id="ARBA00029447"/>
    </source>
</evidence>
<evidence type="ECO:0000256" key="5">
    <source>
        <dbReference type="ARBA" id="ARBA00023224"/>
    </source>
</evidence>
<dbReference type="RefSeq" id="WP_048693578.1">
    <property type="nucleotide sequence ID" value="NZ_KQ130496.1"/>
</dbReference>
<dbReference type="EMBL" id="LAZL01000023">
    <property type="protein sequence ID" value="KMT64500.1"/>
    <property type="molecule type" value="Genomic_DNA"/>
</dbReference>
<evidence type="ECO:0000259" key="9">
    <source>
        <dbReference type="PROSITE" id="PS50111"/>
    </source>
</evidence>
<dbReference type="GO" id="GO:0006935">
    <property type="term" value="P:chemotaxis"/>
    <property type="evidence" value="ECO:0007669"/>
    <property type="project" value="UniProtKB-ARBA"/>
</dbReference>
<evidence type="ECO:0000256" key="2">
    <source>
        <dbReference type="ARBA" id="ARBA00022692"/>
    </source>
</evidence>
<dbReference type="Gene3D" id="1.10.287.950">
    <property type="entry name" value="Methyl-accepting chemotaxis protein"/>
    <property type="match status" value="1"/>
</dbReference>
<keyword evidence="5 7" id="KW-0807">Transducer</keyword>
<evidence type="ECO:0000313" key="11">
    <source>
        <dbReference type="EMBL" id="KMT64500.1"/>
    </source>
</evidence>
<keyword evidence="4 8" id="KW-0472">Membrane</keyword>
<dbReference type="SMART" id="SM00283">
    <property type="entry name" value="MA"/>
    <property type="match status" value="1"/>
</dbReference>
<evidence type="ECO:0000313" key="12">
    <source>
        <dbReference type="Proteomes" id="UP000037600"/>
    </source>
</evidence>
<evidence type="ECO:0000256" key="4">
    <source>
        <dbReference type="ARBA" id="ARBA00023136"/>
    </source>
</evidence>
<dbReference type="AlphaFoldDB" id="A0A0J8GNX6"/>
<dbReference type="SUPFAM" id="SSF58104">
    <property type="entry name" value="Methyl-accepting chemotaxis protein (MCP) signaling domain"/>
    <property type="match status" value="1"/>
</dbReference>
<dbReference type="OrthoDB" id="9781845at2"/>
<keyword evidence="3 8" id="KW-1133">Transmembrane helix</keyword>
<accession>A0A0J8GNX6</accession>
<evidence type="ECO:0000256" key="1">
    <source>
        <dbReference type="ARBA" id="ARBA00004141"/>
    </source>
</evidence>
<evidence type="ECO:0000256" key="3">
    <source>
        <dbReference type="ARBA" id="ARBA00022989"/>
    </source>
</evidence>
<comment type="subcellular location">
    <subcellularLocation>
        <location evidence="1">Membrane</location>
        <topology evidence="1">Multi-pass membrane protein</topology>
    </subcellularLocation>
</comment>
<dbReference type="PROSITE" id="PS50111">
    <property type="entry name" value="CHEMOTAXIS_TRANSDUC_2"/>
    <property type="match status" value="1"/>
</dbReference>
<sequence>MNLRNRLSIFMALIGLLILGSLSTIFNSTSDVGETADQQKIQVLKQNELVVTLKAQASKVAPAVDLMNQISNIQRELFSVQYAFANASLTLTNTDLVAANKAMKQLEPKVLSFLNKFPSISNQIPAVKDAFYAANVYGNKMNDFLLDDLSAIAGDMAVGLNQQVGIISKVLDELSQQSTKDVNNNIRDVVSEINQVNTSADLVSQGVDKIIDKVASVSQLVFIVGIVVIGISMLLVVSFTHSLKSATKQVASNLTEISRNKNLSLRINRSQQDEFGLIANDVDNMMETFQQVVMQVTSTADGVGHEIELMSNRSDSLNDLIRSQQNSLETVSASVTQMSASAEEVSTNADVTAKTTEDANAIGQRGLDVVAQSISNIQDLSHQLNVSQQTINDLEKDVASIGGILAVIEGIAEQTNLLALNAAIEAARAGEQGRGFAVVADEVRSLASRTQESTVEIRQTIEGLQSRTTTAVSAMKKSISVSSSSVEQAQSTSDAISDICRSLHEIMDLTQLIATASKEQSIASADISTQLSNLSNSSFELLQLANENKDGGHRMFDQGEELKSSISIFKL</sequence>
<dbReference type="InterPro" id="IPR004089">
    <property type="entry name" value="MCPsignal_dom"/>
</dbReference>